<dbReference type="EMBL" id="LQZQ01000045">
    <property type="protein sequence ID" value="KYG74443.1"/>
    <property type="molecule type" value="Genomic_DNA"/>
</dbReference>
<comment type="caution">
    <text evidence="2">The sequence shown here is derived from an EMBL/GenBank/DDBJ whole genome shotgun (WGS) entry which is preliminary data.</text>
</comment>
<accession>A0A150X6V9</accession>
<evidence type="ECO:0000256" key="1">
    <source>
        <dbReference type="SAM" id="Phobius"/>
    </source>
</evidence>
<gene>
    <name evidence="2" type="ORF">MB14_04315</name>
</gene>
<keyword evidence="1" id="KW-0472">Membrane</keyword>
<dbReference type="STRING" id="279360.MB14_04315"/>
<organism evidence="2 3">
    <name type="scientific">Roseivirga ehrenbergii (strain DSM 102268 / JCM 13514 / KCTC 12282 / NCIMB 14502 / KMM 6017)</name>
    <dbReference type="NCBI Taxonomy" id="279360"/>
    <lineage>
        <taxon>Bacteria</taxon>
        <taxon>Pseudomonadati</taxon>
        <taxon>Bacteroidota</taxon>
        <taxon>Cytophagia</taxon>
        <taxon>Cytophagales</taxon>
        <taxon>Roseivirgaceae</taxon>
        <taxon>Roseivirga</taxon>
    </lineage>
</organism>
<dbReference type="InterPro" id="IPR045749">
    <property type="entry name" value="DUF6090"/>
</dbReference>
<dbReference type="AlphaFoldDB" id="A0A150X6V9"/>
<dbReference type="Pfam" id="PF19578">
    <property type="entry name" value="DUF6090"/>
    <property type="match status" value="1"/>
</dbReference>
<evidence type="ECO:0000313" key="2">
    <source>
        <dbReference type="EMBL" id="KYG74443.1"/>
    </source>
</evidence>
<sequence length="228" mass="26411">MAKSKINWRNHFIELLVVVIGITIAFGMENWVEKRRDRESQINYLTSLRDDITNDVIELNHIMDSSKVLNRNIDFLMRYVYASGPLEDLKYSHITSTYSAPYFNAKDGTYHSLVNSGSLDMISNYKLRASITDLYNFHYDEISKADDFIHDLVNGQIYPYMIENIQFGSAQFGQNEILDDKPLKNNKVRNMVGSYTNLLKEREAIYRLTSVKCDSLLIDINAELAKLK</sequence>
<feature type="transmembrane region" description="Helical" evidence="1">
    <location>
        <begin position="12"/>
        <end position="32"/>
    </location>
</feature>
<dbReference type="Proteomes" id="UP000075583">
    <property type="component" value="Unassembled WGS sequence"/>
</dbReference>
<protein>
    <submittedName>
        <fullName evidence="2">Uncharacterized protein</fullName>
    </submittedName>
</protein>
<keyword evidence="1" id="KW-0812">Transmembrane</keyword>
<keyword evidence="3" id="KW-1185">Reference proteome</keyword>
<dbReference type="RefSeq" id="WP_062591552.1">
    <property type="nucleotide sequence ID" value="NZ_LQZQ01000045.1"/>
</dbReference>
<evidence type="ECO:0000313" key="3">
    <source>
        <dbReference type="Proteomes" id="UP000075583"/>
    </source>
</evidence>
<name>A0A150X6V9_ROSEK</name>
<reference evidence="2" key="1">
    <citation type="submission" date="2016-01" db="EMBL/GenBank/DDBJ databases">
        <title>Genome sequencing of Roseivirga ehrenbergii KMM 6017.</title>
        <authorList>
            <person name="Selvaratnam C."/>
            <person name="Thevarajoo S."/>
            <person name="Goh K.M."/>
            <person name="Ee R."/>
            <person name="Chan K.-G."/>
            <person name="Chong C.S."/>
        </authorList>
    </citation>
    <scope>NUCLEOTIDE SEQUENCE [LARGE SCALE GENOMIC DNA]</scope>
    <source>
        <strain evidence="2">KMM 6017</strain>
    </source>
</reference>
<proteinExistence type="predicted"/>
<dbReference type="OrthoDB" id="979705at2"/>
<keyword evidence="1" id="KW-1133">Transmembrane helix</keyword>